<evidence type="ECO:0000313" key="4">
    <source>
        <dbReference type="Proteomes" id="UP000711996"/>
    </source>
</evidence>
<dbReference type="InterPro" id="IPR036291">
    <property type="entry name" value="NAD(P)-bd_dom_sf"/>
</dbReference>
<evidence type="ECO:0000256" key="1">
    <source>
        <dbReference type="ARBA" id="ARBA00006484"/>
    </source>
</evidence>
<dbReference type="PRINTS" id="PR00081">
    <property type="entry name" value="GDHRDH"/>
</dbReference>
<dbReference type="Pfam" id="PF00106">
    <property type="entry name" value="adh_short"/>
    <property type="match status" value="1"/>
</dbReference>
<protein>
    <submittedName>
        <fullName evidence="3">2,5-dichloro-2,5-cyclohexadiene-1,4-diol dehydrogenase</fullName>
    </submittedName>
</protein>
<dbReference type="PANTHER" id="PTHR24321:SF8">
    <property type="entry name" value="ESTRADIOL 17-BETA-DEHYDROGENASE 8-RELATED"/>
    <property type="match status" value="1"/>
</dbReference>
<dbReference type="EMBL" id="QPMT01000002">
    <property type="protein sequence ID" value="KAF4866148.1"/>
    <property type="molecule type" value="Genomic_DNA"/>
</dbReference>
<dbReference type="GO" id="GO:0016491">
    <property type="term" value="F:oxidoreductase activity"/>
    <property type="evidence" value="ECO:0007669"/>
    <property type="project" value="UniProtKB-KW"/>
</dbReference>
<evidence type="ECO:0000313" key="3">
    <source>
        <dbReference type="EMBL" id="KAF4866148.1"/>
    </source>
</evidence>
<comment type="similarity">
    <text evidence="1">Belongs to the short-chain dehydrogenases/reductases (SDR) family.</text>
</comment>
<keyword evidence="4" id="KW-1185">Reference proteome</keyword>
<dbReference type="Proteomes" id="UP000711996">
    <property type="component" value="Unassembled WGS sequence"/>
</dbReference>
<dbReference type="AlphaFoldDB" id="A0A9P5K935"/>
<dbReference type="InterPro" id="IPR002347">
    <property type="entry name" value="SDR_fam"/>
</dbReference>
<accession>A0A9P5K935</accession>
<keyword evidence="2" id="KW-0560">Oxidoreductase</keyword>
<dbReference type="SUPFAM" id="SSF51735">
    <property type="entry name" value="NAD(P)-binding Rossmann-fold domains"/>
    <property type="match status" value="1"/>
</dbReference>
<reference evidence="3" key="1">
    <citation type="submission" date="2019-06" db="EMBL/GenBank/DDBJ databases">
        <authorList>
            <person name="Gan P."/>
            <person name="Shirasu K."/>
        </authorList>
    </citation>
    <scope>NUCLEOTIDE SEQUENCE [LARGE SCALE GENOMIC DNA]</scope>
    <source>
        <strain evidence="3">CAD2</strain>
    </source>
</reference>
<dbReference type="OrthoDB" id="4791240at2759"/>
<name>A0A9P5K935_COLSI</name>
<dbReference type="CDD" id="cd05233">
    <property type="entry name" value="SDR_c"/>
    <property type="match status" value="1"/>
</dbReference>
<dbReference type="Gene3D" id="3.40.50.720">
    <property type="entry name" value="NAD(P)-binding Rossmann-like Domain"/>
    <property type="match status" value="1"/>
</dbReference>
<gene>
    <name evidence="3" type="primary">linC</name>
    <name evidence="3" type="ORF">CGCSCA2_v001150</name>
</gene>
<dbReference type="PANTHER" id="PTHR24321">
    <property type="entry name" value="DEHYDROGENASES, SHORT CHAIN"/>
    <property type="match status" value="1"/>
</dbReference>
<evidence type="ECO:0000256" key="2">
    <source>
        <dbReference type="ARBA" id="ARBA00023002"/>
    </source>
</evidence>
<comment type="caution">
    <text evidence="3">The sequence shown here is derived from an EMBL/GenBank/DDBJ whole genome shotgun (WGS) entry which is preliminary data.</text>
</comment>
<organism evidence="3 4">
    <name type="scientific">Colletotrichum siamense</name>
    <name type="common">Anthracnose fungus</name>
    <dbReference type="NCBI Taxonomy" id="690259"/>
    <lineage>
        <taxon>Eukaryota</taxon>
        <taxon>Fungi</taxon>
        <taxon>Dikarya</taxon>
        <taxon>Ascomycota</taxon>
        <taxon>Pezizomycotina</taxon>
        <taxon>Sordariomycetes</taxon>
        <taxon>Hypocreomycetidae</taxon>
        <taxon>Glomerellales</taxon>
        <taxon>Glomerellaceae</taxon>
        <taxon>Colletotrichum</taxon>
        <taxon>Colletotrichum gloeosporioides species complex</taxon>
    </lineage>
</organism>
<proteinExistence type="inferred from homology"/>
<sequence length="397" mass="44039">MDLGLGLEGVVVAVTGAGGQIGQVIVEAFLSAGCFVGALDIDNRKFQREHKNLLWLQCDTTEETSVFDAWASVFSRFGDWPAVCVCAAALDLSFVKHHASIAQMSVEQFRKTLDVNVTGTFITAKTWLNHVPSSDEPTIGNNSNNEQNLSLIIIGSEAGIMGVPGNPDYAASKSAVQYGLMLSLAPDAVRINPKARVNAICPGAVNTPMFRKECAEDETGSTKWVESEATMASKRPVDAEDVARQCLILASHRCNIERYGFLIRNPIILKYEDVYDDDSRHPEERVLDIATESGSHFGTNYNLSFLVGEIPHMPVDADRCNYFLRFSSKVSGWLTAPAEPYILEACKMAKSWFPDRVHFWHELAEGVPREKSDGYYNWDEVNKAEEELRQLTNDKFS</sequence>